<sequence>MDRRPAFEEGVTAVFTQWTALCLAVENEWGGPLSVDKANQIIQDVLDWFYDKKEHHADDLELELEDALVQDFNTECEDGSPKQVAATLVELHTQLLQGSTTLLEQIRSRQASGAAASKRQVVDFDGAEVEGGSSSGEDDDGDEGMDEDNDAPAAVALSAQQQQQTQAREKPQPVVDADGFEMVQGRRRGRR</sequence>
<keyword evidence="5" id="KW-1185">Reference proteome</keyword>
<dbReference type="PANTHER" id="PTHR21250">
    <property type="entry name" value="PRE-RRNA-PROCESSING PROTEIN TSR2 HOMOLOG"/>
    <property type="match status" value="1"/>
</dbReference>
<dbReference type="STRING" id="145388.A0A0D2LRI1"/>
<keyword evidence="2" id="KW-0698">rRNA processing</keyword>
<dbReference type="EMBL" id="KK105553">
    <property type="protein sequence ID" value="KIY92516.1"/>
    <property type="molecule type" value="Genomic_DNA"/>
</dbReference>
<feature type="region of interest" description="Disordered" evidence="3">
    <location>
        <begin position="114"/>
        <end position="191"/>
    </location>
</feature>
<proteinExistence type="inferred from homology"/>
<name>A0A0D2LRI1_9CHLO</name>
<dbReference type="GO" id="GO:0006364">
    <property type="term" value="P:rRNA processing"/>
    <property type="evidence" value="ECO:0007669"/>
    <property type="project" value="UniProtKB-KW"/>
</dbReference>
<dbReference type="KEGG" id="mng:MNEG_15446"/>
<feature type="compositionally biased region" description="Acidic residues" evidence="3">
    <location>
        <begin position="136"/>
        <end position="150"/>
    </location>
</feature>
<dbReference type="GeneID" id="25733108"/>
<feature type="compositionally biased region" description="Low complexity" evidence="3">
    <location>
        <begin position="151"/>
        <end position="166"/>
    </location>
</feature>
<evidence type="ECO:0000256" key="3">
    <source>
        <dbReference type="SAM" id="MobiDB-lite"/>
    </source>
</evidence>
<gene>
    <name evidence="4" type="ORF">MNEG_15446</name>
</gene>
<dbReference type="OrthoDB" id="263560at2759"/>
<evidence type="ECO:0000313" key="4">
    <source>
        <dbReference type="EMBL" id="KIY92516.1"/>
    </source>
</evidence>
<comment type="similarity">
    <text evidence="1">Belongs to the TSR2 family.</text>
</comment>
<dbReference type="Proteomes" id="UP000054498">
    <property type="component" value="Unassembled WGS sequence"/>
</dbReference>
<evidence type="ECO:0008006" key="6">
    <source>
        <dbReference type="Google" id="ProtNLM"/>
    </source>
</evidence>
<reference evidence="4 5" key="1">
    <citation type="journal article" date="2013" name="BMC Genomics">
        <title>Reconstruction of the lipid metabolism for the microalga Monoraphidium neglectum from its genome sequence reveals characteristics suitable for biofuel production.</title>
        <authorList>
            <person name="Bogen C."/>
            <person name="Al-Dilaimi A."/>
            <person name="Albersmeier A."/>
            <person name="Wichmann J."/>
            <person name="Grundmann M."/>
            <person name="Rupp O."/>
            <person name="Lauersen K.J."/>
            <person name="Blifernez-Klassen O."/>
            <person name="Kalinowski J."/>
            <person name="Goesmann A."/>
            <person name="Mussgnug J.H."/>
            <person name="Kruse O."/>
        </authorList>
    </citation>
    <scope>NUCLEOTIDE SEQUENCE [LARGE SCALE GENOMIC DNA]</scope>
    <source>
        <strain evidence="4 5">SAG 48.87</strain>
    </source>
</reference>
<protein>
    <recommendedName>
        <fullName evidence="6">Pre-rRNA-processing protein TSR2</fullName>
    </recommendedName>
</protein>
<dbReference type="Pfam" id="PF10273">
    <property type="entry name" value="WGG"/>
    <property type="match status" value="1"/>
</dbReference>
<dbReference type="InterPro" id="IPR019398">
    <property type="entry name" value="Pre-rRNA_process_TSR2"/>
</dbReference>
<evidence type="ECO:0000256" key="2">
    <source>
        <dbReference type="ARBA" id="ARBA00022552"/>
    </source>
</evidence>
<organism evidence="4 5">
    <name type="scientific">Monoraphidium neglectum</name>
    <dbReference type="NCBI Taxonomy" id="145388"/>
    <lineage>
        <taxon>Eukaryota</taxon>
        <taxon>Viridiplantae</taxon>
        <taxon>Chlorophyta</taxon>
        <taxon>core chlorophytes</taxon>
        <taxon>Chlorophyceae</taxon>
        <taxon>CS clade</taxon>
        <taxon>Sphaeropleales</taxon>
        <taxon>Selenastraceae</taxon>
        <taxon>Monoraphidium</taxon>
    </lineage>
</organism>
<evidence type="ECO:0000313" key="5">
    <source>
        <dbReference type="Proteomes" id="UP000054498"/>
    </source>
</evidence>
<dbReference type="RefSeq" id="XP_013891536.1">
    <property type="nucleotide sequence ID" value="XM_014036082.1"/>
</dbReference>
<dbReference type="AlphaFoldDB" id="A0A0D2LRI1"/>
<evidence type="ECO:0000256" key="1">
    <source>
        <dbReference type="ARBA" id="ARBA00006524"/>
    </source>
</evidence>
<accession>A0A0D2LRI1</accession>